<keyword evidence="2" id="KW-1185">Reference proteome</keyword>
<sequence>MRHATKALKALLESDPAFAGKVSIGPAKVDPPYVVLWPIPVEDLAPGWTGQPVEELMSWSVVATGATAEQAMWADEHVQALLKPAPHHAVIHPEKGRPVWLVRDSHGPLGRDSDASPETWFVTSVFSGILR</sequence>
<reference evidence="1 2" key="1">
    <citation type="submission" date="2022-04" db="EMBL/GenBank/DDBJ databases">
        <title>Human microbiome associated bacterial genomes.</title>
        <authorList>
            <person name="Sandstrom S."/>
            <person name="Salamzade R."/>
            <person name="Kalan L.R."/>
        </authorList>
    </citation>
    <scope>NUCLEOTIDE SEQUENCE [LARGE SCALE GENOMIC DNA]</scope>
    <source>
        <strain evidence="2">p3-SID1799</strain>
    </source>
</reference>
<dbReference type="Proteomes" id="UP001525379">
    <property type="component" value="Unassembled WGS sequence"/>
</dbReference>
<dbReference type="RefSeq" id="WP_260104070.1">
    <property type="nucleotide sequence ID" value="NZ_JALXSQ010000013.1"/>
</dbReference>
<gene>
    <name evidence="1" type="ORF">M3D15_04565</name>
</gene>
<evidence type="ECO:0000313" key="2">
    <source>
        <dbReference type="Proteomes" id="UP001525379"/>
    </source>
</evidence>
<evidence type="ECO:0000313" key="1">
    <source>
        <dbReference type="EMBL" id="MCT2042608.1"/>
    </source>
</evidence>
<proteinExistence type="predicted"/>
<organism evidence="1 2">
    <name type="scientific">Pseudoclavibacter albus</name>
    <dbReference type="NCBI Taxonomy" id="272241"/>
    <lineage>
        <taxon>Bacteria</taxon>
        <taxon>Bacillati</taxon>
        <taxon>Actinomycetota</taxon>
        <taxon>Actinomycetes</taxon>
        <taxon>Micrococcales</taxon>
        <taxon>Microbacteriaceae</taxon>
        <taxon>Pseudoclavibacter</taxon>
    </lineage>
</organism>
<name>A0ABT2HWB4_9MICO</name>
<comment type="caution">
    <text evidence="1">The sequence shown here is derived from an EMBL/GenBank/DDBJ whole genome shotgun (WGS) entry which is preliminary data.</text>
</comment>
<protein>
    <submittedName>
        <fullName evidence="1">Uncharacterized protein</fullName>
    </submittedName>
</protein>
<accession>A0ABT2HWB4</accession>
<dbReference type="EMBL" id="JALXSQ010000013">
    <property type="protein sequence ID" value="MCT2042608.1"/>
    <property type="molecule type" value="Genomic_DNA"/>
</dbReference>